<evidence type="ECO:0000256" key="4">
    <source>
        <dbReference type="ARBA" id="ARBA00022970"/>
    </source>
</evidence>
<dbReference type="InterPro" id="IPR028082">
    <property type="entry name" value="Peripla_BP_I"/>
</dbReference>
<keyword evidence="4" id="KW-0029">Amino-acid transport</keyword>
<evidence type="ECO:0000256" key="2">
    <source>
        <dbReference type="ARBA" id="ARBA00022448"/>
    </source>
</evidence>
<protein>
    <recommendedName>
        <fullName evidence="5">Leucine-binding protein domain-containing protein</fullName>
    </recommendedName>
</protein>
<keyword evidence="3" id="KW-0732">Signal</keyword>
<dbReference type="Proteomes" id="UP000229730">
    <property type="component" value="Unassembled WGS sequence"/>
</dbReference>
<comment type="caution">
    <text evidence="6">The sequence shown here is derived from an EMBL/GenBank/DDBJ whole genome shotgun (WGS) entry which is preliminary data.</text>
</comment>
<dbReference type="OrthoDB" id="9803275at2"/>
<dbReference type="AlphaFoldDB" id="A0A2G4YW57"/>
<comment type="similarity">
    <text evidence="1">Belongs to the leucine-binding protein family.</text>
</comment>
<dbReference type="SUPFAM" id="SSF53822">
    <property type="entry name" value="Periplasmic binding protein-like I"/>
    <property type="match status" value="1"/>
</dbReference>
<gene>
    <name evidence="6" type="ORF">CRD36_01415</name>
</gene>
<dbReference type="Gene3D" id="3.40.50.2300">
    <property type="match status" value="2"/>
</dbReference>
<feature type="domain" description="Leucine-binding protein" evidence="5">
    <location>
        <begin position="14"/>
        <end position="348"/>
    </location>
</feature>
<dbReference type="Pfam" id="PF13458">
    <property type="entry name" value="Peripla_BP_6"/>
    <property type="match status" value="1"/>
</dbReference>
<sequence length="364" mass="40300">MKLRDTDMSLPDVIKVGAVVPLSGQAGLYGPSCCNCFRLAAEEINAKGGILGHKIDLVFIDGGQKPLDVANNIRTLMENNIFTALVGMHDSDVRRAIIDVIDGRIPYIYTPTYEGGETAKGVFLLGETPAQQLKPVIPWLQEHRDISRWYLIGNDYCWPHKLHEAARSYITETGGCVLGERYVNENKQDLNAYVSEIAELNPDCVLISLVGSASVAFNRIFHKKGLSKEIHRFGTLVEENTLLASGAAACRGLLSASSYFPDLDDPQNQHFIQAYKAKFGKNAPELNALSQSCYEGMIFLQKLVGQAKSLEMQALVNASEGLRYQSARGDMEMHAFHVSKNVYLAEAKGYDFQILARFENISPY</sequence>
<dbReference type="InParanoid" id="A0A2G4YW57"/>
<keyword evidence="2" id="KW-0813">Transport</keyword>
<dbReference type="CDD" id="cd06358">
    <property type="entry name" value="PBP1_NHase"/>
    <property type="match status" value="1"/>
</dbReference>
<reference evidence="6 7" key="1">
    <citation type="submission" date="2017-10" db="EMBL/GenBank/DDBJ databases">
        <title>Frigbacter circumglobatus gen. nov. sp. nov., isolated from sediment cultured in situ.</title>
        <authorList>
            <person name="Zhao Z."/>
        </authorList>
    </citation>
    <scope>NUCLEOTIDE SEQUENCE [LARGE SCALE GENOMIC DNA]</scope>
    <source>
        <strain evidence="6 7">ZYL</strain>
    </source>
</reference>
<evidence type="ECO:0000256" key="3">
    <source>
        <dbReference type="ARBA" id="ARBA00022729"/>
    </source>
</evidence>
<organism evidence="6 7">
    <name type="scientific">Paremcibacter congregatus</name>
    <dbReference type="NCBI Taxonomy" id="2043170"/>
    <lineage>
        <taxon>Bacteria</taxon>
        <taxon>Pseudomonadati</taxon>
        <taxon>Pseudomonadota</taxon>
        <taxon>Alphaproteobacteria</taxon>
        <taxon>Emcibacterales</taxon>
        <taxon>Emcibacteraceae</taxon>
        <taxon>Paremcibacter</taxon>
    </lineage>
</organism>
<proteinExistence type="inferred from homology"/>
<dbReference type="EMBL" id="PDEM01000007">
    <property type="protein sequence ID" value="PHZ86568.1"/>
    <property type="molecule type" value="Genomic_DNA"/>
</dbReference>
<dbReference type="GO" id="GO:0006865">
    <property type="term" value="P:amino acid transport"/>
    <property type="evidence" value="ECO:0007669"/>
    <property type="project" value="UniProtKB-KW"/>
</dbReference>
<dbReference type="PRINTS" id="PR00337">
    <property type="entry name" value="LEUILEVALBP"/>
</dbReference>
<name>A0A2G4YW57_9PROT</name>
<dbReference type="PANTHER" id="PTHR47628">
    <property type="match status" value="1"/>
</dbReference>
<accession>A0A2G4YW57</accession>
<evidence type="ECO:0000313" key="7">
    <source>
        <dbReference type="Proteomes" id="UP000229730"/>
    </source>
</evidence>
<dbReference type="PANTHER" id="PTHR47628:SF1">
    <property type="entry name" value="ALIPHATIC AMIDASE EXPRESSION-REGULATING PROTEIN"/>
    <property type="match status" value="1"/>
</dbReference>
<evidence type="ECO:0000256" key="1">
    <source>
        <dbReference type="ARBA" id="ARBA00010062"/>
    </source>
</evidence>
<evidence type="ECO:0000313" key="6">
    <source>
        <dbReference type="EMBL" id="PHZ86568.1"/>
    </source>
</evidence>
<evidence type="ECO:0000259" key="5">
    <source>
        <dbReference type="Pfam" id="PF13458"/>
    </source>
</evidence>
<keyword evidence="7" id="KW-1185">Reference proteome</keyword>
<dbReference type="InterPro" id="IPR000709">
    <property type="entry name" value="Leu_Ile_Val-bd"/>
</dbReference>
<dbReference type="InterPro" id="IPR028081">
    <property type="entry name" value="Leu-bd"/>
</dbReference>